<reference evidence="3" key="1">
    <citation type="submission" date="2019-03" db="EMBL/GenBank/DDBJ databases">
        <title>Long read genome sequence of the mycoparasitic Pythium oligandrum ATCC 38472 isolated from sugarbeet rhizosphere.</title>
        <authorList>
            <person name="Gaulin E."/>
        </authorList>
    </citation>
    <scope>NUCLEOTIDE SEQUENCE</scope>
    <source>
        <strain evidence="3">ATCC 38472_TT</strain>
    </source>
</reference>
<dbReference type="InterPro" id="IPR011990">
    <property type="entry name" value="TPR-like_helical_dom_sf"/>
</dbReference>
<comment type="caution">
    <text evidence="3">The sequence shown here is derived from an EMBL/GenBank/DDBJ whole genome shotgun (WGS) entry which is preliminary data.</text>
</comment>
<organism evidence="3 4">
    <name type="scientific">Pythium oligandrum</name>
    <name type="common">Mycoparasitic fungus</name>
    <dbReference type="NCBI Taxonomy" id="41045"/>
    <lineage>
        <taxon>Eukaryota</taxon>
        <taxon>Sar</taxon>
        <taxon>Stramenopiles</taxon>
        <taxon>Oomycota</taxon>
        <taxon>Peronosporomycetes</taxon>
        <taxon>Pythiales</taxon>
        <taxon>Pythiaceae</taxon>
        <taxon>Pythium</taxon>
    </lineage>
</organism>
<sequence length="502" mass="54820">MAMPPARAHAPNGAAPSAPNALFLIGFGMFLVVSLLPALMSALVRTVVILALLAAVAVMTNPSDHSFALWLSQQENVRMKESPSVKQWFSAVVKTAIAMVTNEQLTWTYYYAIVFSVVYVPTLNRRAFGCFGSWWWADANPTLLSLCKAPWVVRIAKGGVKSGIERYMDYSDDSRPLPRSTSDRLRQRRTGDGPVGGMENAAAAFASTMSDFASTLQSGGSGRSFGTDASTATGISDRQLRAKAMQAKIKKDWRDAAKYFLEAAEVALSLLSRANYRLEAAWCELEDHNAYSKAKREAAGVVEAVCEELASAGYFDEAARALAELALRLKRKFPEQLQSEDVAKDLGSLYLRAKVIAEAGNSTRGVIENTLRAASIYTSATLWKLSEECYDTVGKIQLGEGHGALASDAFANAVLCRIGQLDVTGAEQLFERYQRLLAVQDGVKSMSGLDMLVQRAIEAHENWSVDALDAAIAQYISSRSIEPWQRQCLTNLRNKIQGGDLR</sequence>
<dbReference type="OrthoDB" id="72408at2759"/>
<keyword evidence="4" id="KW-1185">Reference proteome</keyword>
<dbReference type="SUPFAM" id="SSF48452">
    <property type="entry name" value="TPR-like"/>
    <property type="match status" value="1"/>
</dbReference>
<dbReference type="Proteomes" id="UP000794436">
    <property type="component" value="Unassembled WGS sequence"/>
</dbReference>
<keyword evidence="2" id="KW-0472">Membrane</keyword>
<keyword evidence="2" id="KW-1133">Transmembrane helix</keyword>
<keyword evidence="2" id="KW-0812">Transmembrane</keyword>
<dbReference type="Pfam" id="PF14938">
    <property type="entry name" value="SNAP"/>
    <property type="match status" value="1"/>
</dbReference>
<evidence type="ECO:0000313" key="4">
    <source>
        <dbReference type="Proteomes" id="UP000794436"/>
    </source>
</evidence>
<feature type="region of interest" description="Disordered" evidence="1">
    <location>
        <begin position="171"/>
        <end position="195"/>
    </location>
</feature>
<evidence type="ECO:0000256" key="2">
    <source>
        <dbReference type="SAM" id="Phobius"/>
    </source>
</evidence>
<feature type="transmembrane region" description="Helical" evidence="2">
    <location>
        <begin position="20"/>
        <end position="40"/>
    </location>
</feature>
<evidence type="ECO:0000313" key="3">
    <source>
        <dbReference type="EMBL" id="TMW62945.1"/>
    </source>
</evidence>
<dbReference type="Gene3D" id="1.25.40.10">
    <property type="entry name" value="Tetratricopeptide repeat domain"/>
    <property type="match status" value="1"/>
</dbReference>
<dbReference type="AlphaFoldDB" id="A0A8K1CHR5"/>
<name>A0A8K1CHR5_PYTOL</name>
<feature type="compositionally biased region" description="Basic and acidic residues" evidence="1">
    <location>
        <begin position="171"/>
        <end position="191"/>
    </location>
</feature>
<evidence type="ECO:0000256" key="1">
    <source>
        <dbReference type="SAM" id="MobiDB-lite"/>
    </source>
</evidence>
<gene>
    <name evidence="3" type="ORF">Poli38472_005563</name>
</gene>
<protein>
    <submittedName>
        <fullName evidence="3">Uncharacterized protein</fullName>
    </submittedName>
</protein>
<accession>A0A8K1CHR5</accession>
<proteinExistence type="predicted"/>
<dbReference type="EMBL" id="SPLM01000073">
    <property type="protein sequence ID" value="TMW62945.1"/>
    <property type="molecule type" value="Genomic_DNA"/>
</dbReference>